<feature type="non-terminal residue" evidence="1">
    <location>
        <position position="99"/>
    </location>
</feature>
<dbReference type="InParanoid" id="A0A3N4KQU3"/>
<feature type="non-terminal residue" evidence="1">
    <location>
        <position position="1"/>
    </location>
</feature>
<reference evidence="1 2" key="1">
    <citation type="journal article" date="2018" name="Nat. Ecol. Evol.">
        <title>Pezizomycetes genomes reveal the molecular basis of ectomycorrhizal truffle lifestyle.</title>
        <authorList>
            <person name="Murat C."/>
            <person name="Payen T."/>
            <person name="Noel B."/>
            <person name="Kuo A."/>
            <person name="Morin E."/>
            <person name="Chen J."/>
            <person name="Kohler A."/>
            <person name="Krizsan K."/>
            <person name="Balestrini R."/>
            <person name="Da Silva C."/>
            <person name="Montanini B."/>
            <person name="Hainaut M."/>
            <person name="Levati E."/>
            <person name="Barry K.W."/>
            <person name="Belfiori B."/>
            <person name="Cichocki N."/>
            <person name="Clum A."/>
            <person name="Dockter R.B."/>
            <person name="Fauchery L."/>
            <person name="Guy J."/>
            <person name="Iotti M."/>
            <person name="Le Tacon F."/>
            <person name="Lindquist E.A."/>
            <person name="Lipzen A."/>
            <person name="Malagnac F."/>
            <person name="Mello A."/>
            <person name="Molinier V."/>
            <person name="Miyauchi S."/>
            <person name="Poulain J."/>
            <person name="Riccioni C."/>
            <person name="Rubini A."/>
            <person name="Sitrit Y."/>
            <person name="Splivallo R."/>
            <person name="Traeger S."/>
            <person name="Wang M."/>
            <person name="Zifcakova L."/>
            <person name="Wipf D."/>
            <person name="Zambonelli A."/>
            <person name="Paolocci F."/>
            <person name="Nowrousian M."/>
            <person name="Ottonello S."/>
            <person name="Baldrian P."/>
            <person name="Spatafora J.W."/>
            <person name="Henrissat B."/>
            <person name="Nagy L.G."/>
            <person name="Aury J.M."/>
            <person name="Wincker P."/>
            <person name="Grigoriev I.V."/>
            <person name="Bonfante P."/>
            <person name="Martin F.M."/>
        </authorList>
    </citation>
    <scope>NUCLEOTIDE SEQUENCE [LARGE SCALE GENOMIC DNA]</scope>
    <source>
        <strain evidence="1 2">CCBAS932</strain>
    </source>
</reference>
<dbReference type="InterPro" id="IPR036397">
    <property type="entry name" value="RNaseH_sf"/>
</dbReference>
<protein>
    <recommendedName>
        <fullName evidence="3">Tc1-like transposase DDE domain-containing protein</fullName>
    </recommendedName>
</protein>
<accession>A0A3N4KQU3</accession>
<gene>
    <name evidence="1" type="ORF">P167DRAFT_461834</name>
</gene>
<evidence type="ECO:0008006" key="3">
    <source>
        <dbReference type="Google" id="ProtNLM"/>
    </source>
</evidence>
<evidence type="ECO:0000313" key="2">
    <source>
        <dbReference type="Proteomes" id="UP000277580"/>
    </source>
</evidence>
<evidence type="ECO:0000313" key="1">
    <source>
        <dbReference type="EMBL" id="RPB10751.1"/>
    </source>
</evidence>
<dbReference type="Gene3D" id="3.30.420.10">
    <property type="entry name" value="Ribonuclease H-like superfamily/Ribonuclease H"/>
    <property type="match status" value="1"/>
</dbReference>
<dbReference type="STRING" id="1392247.A0A3N4KQU3"/>
<dbReference type="EMBL" id="ML119141">
    <property type="protein sequence ID" value="RPB10751.1"/>
    <property type="molecule type" value="Genomic_DNA"/>
</dbReference>
<sequence>IMENGAGPHSHYLLKGERDKAGIVQEGWPSSSPDLNPIEIIWDYMKVSISTRRPRITKISGTTLRTVLIEEWEAIPQGKINALIGSMPSRIVACIKNKG</sequence>
<proteinExistence type="predicted"/>
<dbReference type="GO" id="GO:0003676">
    <property type="term" value="F:nucleic acid binding"/>
    <property type="evidence" value="ECO:0007669"/>
    <property type="project" value="InterPro"/>
</dbReference>
<dbReference type="Proteomes" id="UP000277580">
    <property type="component" value="Unassembled WGS sequence"/>
</dbReference>
<name>A0A3N4KQU3_9PEZI</name>
<dbReference type="AlphaFoldDB" id="A0A3N4KQU3"/>
<keyword evidence="2" id="KW-1185">Reference proteome</keyword>
<dbReference type="OrthoDB" id="5410741at2759"/>
<organism evidence="1 2">
    <name type="scientific">Morchella conica CCBAS932</name>
    <dbReference type="NCBI Taxonomy" id="1392247"/>
    <lineage>
        <taxon>Eukaryota</taxon>
        <taxon>Fungi</taxon>
        <taxon>Dikarya</taxon>
        <taxon>Ascomycota</taxon>
        <taxon>Pezizomycotina</taxon>
        <taxon>Pezizomycetes</taxon>
        <taxon>Pezizales</taxon>
        <taxon>Morchellaceae</taxon>
        <taxon>Morchella</taxon>
    </lineage>
</organism>